<dbReference type="Pfam" id="PF00790">
    <property type="entry name" value="VHS"/>
    <property type="match status" value="1"/>
</dbReference>
<feature type="compositionally biased region" description="Low complexity" evidence="6">
    <location>
        <begin position="198"/>
        <end position="212"/>
    </location>
</feature>
<dbReference type="EMBL" id="GL377569">
    <property type="protein sequence ID" value="EFJ34487.1"/>
    <property type="molecule type" value="Genomic_DNA"/>
</dbReference>
<dbReference type="Gene3D" id="1.25.40.90">
    <property type="match status" value="1"/>
</dbReference>
<evidence type="ECO:0000259" key="7">
    <source>
        <dbReference type="PROSITE" id="PS50179"/>
    </source>
</evidence>
<feature type="domain" description="GAT" evidence="8">
    <location>
        <begin position="220"/>
        <end position="310"/>
    </location>
</feature>
<dbReference type="SMART" id="SM00288">
    <property type="entry name" value="VHS"/>
    <property type="match status" value="1"/>
</dbReference>
<comment type="similarity">
    <text evidence="2">Belongs to the TOM1 family.</text>
</comment>
<dbReference type="Gene3D" id="1.20.58.160">
    <property type="match status" value="1"/>
</dbReference>
<evidence type="ECO:0000256" key="4">
    <source>
        <dbReference type="ARBA" id="ARBA00022927"/>
    </source>
</evidence>
<dbReference type="Pfam" id="PF03127">
    <property type="entry name" value="GAT"/>
    <property type="match status" value="1"/>
</dbReference>
<dbReference type="InterPro" id="IPR044836">
    <property type="entry name" value="TOL_plant"/>
</dbReference>
<dbReference type="OrthoDB" id="2018246at2759"/>
<dbReference type="InterPro" id="IPR038425">
    <property type="entry name" value="GAT_sf"/>
</dbReference>
<evidence type="ECO:0000256" key="6">
    <source>
        <dbReference type="SAM" id="MobiDB-lite"/>
    </source>
</evidence>
<keyword evidence="10" id="KW-1185">Reference proteome</keyword>
<reference evidence="9 10" key="1">
    <citation type="journal article" date="2011" name="Science">
        <title>The Selaginella genome identifies genetic changes associated with the evolution of vascular plants.</title>
        <authorList>
            <person name="Banks J.A."/>
            <person name="Nishiyama T."/>
            <person name="Hasebe M."/>
            <person name="Bowman J.L."/>
            <person name="Gribskov M."/>
            <person name="dePamphilis C."/>
            <person name="Albert V.A."/>
            <person name="Aono N."/>
            <person name="Aoyama T."/>
            <person name="Ambrose B.A."/>
            <person name="Ashton N.W."/>
            <person name="Axtell M.J."/>
            <person name="Barker E."/>
            <person name="Barker M.S."/>
            <person name="Bennetzen J.L."/>
            <person name="Bonawitz N.D."/>
            <person name="Chapple C."/>
            <person name="Cheng C."/>
            <person name="Correa L.G."/>
            <person name="Dacre M."/>
            <person name="DeBarry J."/>
            <person name="Dreyer I."/>
            <person name="Elias M."/>
            <person name="Engstrom E.M."/>
            <person name="Estelle M."/>
            <person name="Feng L."/>
            <person name="Finet C."/>
            <person name="Floyd S.K."/>
            <person name="Frommer W.B."/>
            <person name="Fujita T."/>
            <person name="Gramzow L."/>
            <person name="Gutensohn M."/>
            <person name="Harholt J."/>
            <person name="Hattori M."/>
            <person name="Heyl A."/>
            <person name="Hirai T."/>
            <person name="Hiwatashi Y."/>
            <person name="Ishikawa M."/>
            <person name="Iwata M."/>
            <person name="Karol K.G."/>
            <person name="Koehler B."/>
            <person name="Kolukisaoglu U."/>
            <person name="Kubo M."/>
            <person name="Kurata T."/>
            <person name="Lalonde S."/>
            <person name="Li K."/>
            <person name="Li Y."/>
            <person name="Litt A."/>
            <person name="Lyons E."/>
            <person name="Manning G."/>
            <person name="Maruyama T."/>
            <person name="Michael T.P."/>
            <person name="Mikami K."/>
            <person name="Miyazaki S."/>
            <person name="Morinaga S."/>
            <person name="Murata T."/>
            <person name="Mueller-Roeber B."/>
            <person name="Nelson D.R."/>
            <person name="Obara M."/>
            <person name="Oguri Y."/>
            <person name="Olmstead R.G."/>
            <person name="Onodera N."/>
            <person name="Petersen B.L."/>
            <person name="Pils B."/>
            <person name="Prigge M."/>
            <person name="Rensing S.A."/>
            <person name="Riano-Pachon D.M."/>
            <person name="Roberts A.W."/>
            <person name="Sato Y."/>
            <person name="Scheller H.V."/>
            <person name="Schulz B."/>
            <person name="Schulz C."/>
            <person name="Shakirov E.V."/>
            <person name="Shibagaki N."/>
            <person name="Shinohara N."/>
            <person name="Shippen D.E."/>
            <person name="Soerensen I."/>
            <person name="Sotooka R."/>
            <person name="Sugimoto N."/>
            <person name="Sugita M."/>
            <person name="Sumikawa N."/>
            <person name="Tanurdzic M."/>
            <person name="Theissen G."/>
            <person name="Ulvskov P."/>
            <person name="Wakazuki S."/>
            <person name="Weng J.K."/>
            <person name="Willats W.W."/>
            <person name="Wipf D."/>
            <person name="Wolf P.G."/>
            <person name="Yang L."/>
            <person name="Zimmer A.D."/>
            <person name="Zhu Q."/>
            <person name="Mitros T."/>
            <person name="Hellsten U."/>
            <person name="Loque D."/>
            <person name="Otillar R."/>
            <person name="Salamov A."/>
            <person name="Schmutz J."/>
            <person name="Shapiro H."/>
            <person name="Lindquist E."/>
            <person name="Lucas S."/>
            <person name="Rokhsar D."/>
            <person name="Grigoriev I.V."/>
        </authorList>
    </citation>
    <scope>NUCLEOTIDE SEQUENCE [LARGE SCALE GENOMIC DNA]</scope>
</reference>
<keyword evidence="4" id="KW-0653">Protein transport</keyword>
<evidence type="ECO:0008006" key="11">
    <source>
        <dbReference type="Google" id="ProtNLM"/>
    </source>
</evidence>
<dbReference type="CDD" id="cd03561">
    <property type="entry name" value="VHS"/>
    <property type="match status" value="1"/>
</dbReference>
<dbReference type="CDD" id="cd14231">
    <property type="entry name" value="GAT_GGA-like_plant"/>
    <property type="match status" value="1"/>
</dbReference>
<keyword evidence="5" id="KW-0472">Membrane</keyword>
<comment type="subcellular location">
    <subcellularLocation>
        <location evidence="1">Membrane</location>
        <topology evidence="1">Peripheral membrane protein</topology>
    </subcellularLocation>
</comment>
<feature type="domain" description="VHS" evidence="7">
    <location>
        <begin position="57"/>
        <end position="185"/>
    </location>
</feature>
<dbReference type="OMA" id="GPTSEWK"/>
<name>D8QZY4_SELML</name>
<dbReference type="InterPro" id="IPR014645">
    <property type="entry name" value="TOM1"/>
</dbReference>
<dbReference type="InterPro" id="IPR008942">
    <property type="entry name" value="ENTH_VHS"/>
</dbReference>
<dbReference type="AlphaFoldDB" id="D8QZY4"/>
<dbReference type="PANTHER" id="PTHR46646:SF1">
    <property type="entry name" value="TOM1-LIKE PROTEIN 1"/>
    <property type="match status" value="1"/>
</dbReference>
<evidence type="ECO:0000313" key="10">
    <source>
        <dbReference type="Proteomes" id="UP000001514"/>
    </source>
</evidence>
<feature type="region of interest" description="Disordered" evidence="6">
    <location>
        <begin position="336"/>
        <end position="355"/>
    </location>
</feature>
<dbReference type="GO" id="GO:0035091">
    <property type="term" value="F:phosphatidylinositol binding"/>
    <property type="evidence" value="ECO:0007669"/>
    <property type="project" value="InterPro"/>
</dbReference>
<dbReference type="InParanoid" id="D8QZY4"/>
<keyword evidence="3" id="KW-0813">Transport</keyword>
<dbReference type="PANTHER" id="PTHR46646">
    <property type="entry name" value="TOM1-LIKE PROTEIN 1"/>
    <property type="match status" value="1"/>
</dbReference>
<dbReference type="GO" id="GO:0016020">
    <property type="term" value="C:membrane"/>
    <property type="evidence" value="ECO:0007669"/>
    <property type="project" value="UniProtKB-SubCell"/>
</dbReference>
<dbReference type="PROSITE" id="PS50179">
    <property type="entry name" value="VHS"/>
    <property type="match status" value="1"/>
</dbReference>
<dbReference type="GO" id="GO:0043130">
    <property type="term" value="F:ubiquitin binding"/>
    <property type="evidence" value="ECO:0007669"/>
    <property type="project" value="InterPro"/>
</dbReference>
<gene>
    <name evidence="9" type="ORF">SELMODRAFT_82329</name>
</gene>
<dbReference type="InterPro" id="IPR002014">
    <property type="entry name" value="VHS_dom"/>
</dbReference>
<dbReference type="Proteomes" id="UP000001514">
    <property type="component" value="Unassembled WGS sequence"/>
</dbReference>
<dbReference type="eggNOG" id="KOG1087">
    <property type="taxonomic scope" value="Eukaryota"/>
</dbReference>
<dbReference type="InterPro" id="IPR004152">
    <property type="entry name" value="GAT_dom"/>
</dbReference>
<proteinExistence type="inferred from homology"/>
<dbReference type="PIRSF" id="PIRSF036948">
    <property type="entry name" value="TOM1"/>
    <property type="match status" value="1"/>
</dbReference>
<protein>
    <recommendedName>
        <fullName evidence="11">VHS domain-containing protein</fullName>
    </recommendedName>
</protein>
<dbReference type="KEGG" id="smo:SELMODRAFT_82329"/>
<dbReference type="PROSITE" id="PS50909">
    <property type="entry name" value="GAT"/>
    <property type="match status" value="1"/>
</dbReference>
<dbReference type="GO" id="GO:0005737">
    <property type="term" value="C:cytoplasm"/>
    <property type="evidence" value="ECO:0007669"/>
    <property type="project" value="UniProtKB-ARBA"/>
</dbReference>
<sequence length="355" mass="38913">MEIPENLKERFTAMGSKLKIGGAEVGRKVSAQMTVVGGRVKELFQPPSPSERMIEEATAANLRSPDWGRFMEICDMLGDGRVSGQDVARGIKKRIANKNAGVQLLALALLEACVKNHEKMFSEIASERILDDMVRMAEDPQAWPRCRDKALAMIEAWGEATEELGYLPVYEETYKSMRARGVRFPGRDPSSLSPIFTPKSSPSAPSLPDSASGFSGASVINMGRLSDSATLDVAKNSVEVLSNVLTSSNQHQDVSKDELTMSLVEQCKQAQRRVQQVAQRAGEGDPILFQALAVNDELDQVLEKFSEFCVSSSSSQQSKPAEPALVTAFVQEDQSYDPLSDLDEEEEVAKAHRKV</sequence>
<organism evidence="10">
    <name type="scientific">Selaginella moellendorffii</name>
    <name type="common">Spikemoss</name>
    <dbReference type="NCBI Taxonomy" id="88036"/>
    <lineage>
        <taxon>Eukaryota</taxon>
        <taxon>Viridiplantae</taxon>
        <taxon>Streptophyta</taxon>
        <taxon>Embryophyta</taxon>
        <taxon>Tracheophyta</taxon>
        <taxon>Lycopodiopsida</taxon>
        <taxon>Selaginellales</taxon>
        <taxon>Selaginellaceae</taxon>
        <taxon>Selaginella</taxon>
    </lineage>
</organism>
<dbReference type="SUPFAM" id="SSF48464">
    <property type="entry name" value="ENTH/VHS domain"/>
    <property type="match status" value="1"/>
</dbReference>
<feature type="region of interest" description="Disordered" evidence="6">
    <location>
        <begin position="187"/>
        <end position="212"/>
    </location>
</feature>
<dbReference type="STRING" id="88036.D8QZY4"/>
<dbReference type="Gramene" id="EFJ34487">
    <property type="protein sequence ID" value="EFJ34487"/>
    <property type="gene ID" value="SELMODRAFT_82329"/>
</dbReference>
<dbReference type="SUPFAM" id="SSF89009">
    <property type="entry name" value="GAT-like domain"/>
    <property type="match status" value="1"/>
</dbReference>
<dbReference type="GO" id="GO:0043328">
    <property type="term" value="P:protein transport to vacuole involved in ubiquitin-dependent protein catabolic process via the multivesicular body sorting pathway"/>
    <property type="evidence" value="ECO:0007669"/>
    <property type="project" value="InterPro"/>
</dbReference>
<evidence type="ECO:0000313" key="9">
    <source>
        <dbReference type="EMBL" id="EFJ34487.1"/>
    </source>
</evidence>
<accession>D8QZY4</accession>
<evidence type="ECO:0000256" key="1">
    <source>
        <dbReference type="ARBA" id="ARBA00004170"/>
    </source>
</evidence>
<evidence type="ECO:0000259" key="8">
    <source>
        <dbReference type="PROSITE" id="PS50909"/>
    </source>
</evidence>
<dbReference type="HOGENOM" id="CLU_038212_2_0_1"/>
<evidence type="ECO:0000256" key="5">
    <source>
        <dbReference type="ARBA" id="ARBA00023136"/>
    </source>
</evidence>
<evidence type="ECO:0000256" key="3">
    <source>
        <dbReference type="ARBA" id="ARBA00022448"/>
    </source>
</evidence>
<evidence type="ECO:0000256" key="2">
    <source>
        <dbReference type="ARBA" id="ARBA00007708"/>
    </source>
</evidence>